<organism evidence="11 12">
    <name type="scientific">Thalassorhabdus alkalitolerans</name>
    <dbReference type="NCBI Taxonomy" id="2282697"/>
    <lineage>
        <taxon>Bacteria</taxon>
        <taxon>Bacillati</taxon>
        <taxon>Bacillota</taxon>
        <taxon>Bacilli</taxon>
        <taxon>Bacillales</taxon>
        <taxon>Bacillaceae</taxon>
        <taxon>Thalassorhabdus</taxon>
    </lineage>
</organism>
<gene>
    <name evidence="11" type="primary">nhaC</name>
    <name evidence="11" type="ORF">ACFPU1_10280</name>
</gene>
<keyword evidence="7 9" id="KW-0472">Membrane</keyword>
<protein>
    <submittedName>
        <fullName evidence="11">Na+/H+ antiporter NhaC</fullName>
    </submittedName>
</protein>
<sequence length="462" mass="49656">MENQKQLPAVTRIEALLVILVILSLIGTALIVFEAPPHVPIFTAFIFLVVYAFIKKAPWKKVEEGIVEGVSSGIIPMLIFMFIGVLISIWMSSGTIPTLIHYSFQVVSVSYFLPSVFIVTAIVGACVGSSFTTASTIGVSFMALGSLLGFDLAMVAGAVVSGALVGDKMSPLSDTTNLAASVTRVDLFEHIRHMIWTAVPAFGVSLLLFILIGRTEAEIETAGVNELMAELTEVSLISPIALLPAVVIVLLAIKRTPALPTMLAGIAAAFLIALIMQPQYTIENYISFIQDGYTAESGNEQIDALLTRGGIQDMMWPLSLLVLTLSMGGLLNKLGIIEKLLETIRALVASTGRLVLSTVVTGMGINITLGEQYMSVILTGKAYEKQYEELGLKRKNLSRALENGGTVINALIPYGVSGVFMASVLEVDVLSYLPYAFFCLLCPIIAVIYGFTGITMEKTEEK</sequence>
<keyword evidence="6 9" id="KW-1133">Transmembrane helix</keyword>
<keyword evidence="12" id="KW-1185">Reference proteome</keyword>
<comment type="caution">
    <text evidence="11">The sequence shown here is derived from an EMBL/GenBank/DDBJ whole genome shotgun (WGS) entry which is preliminary data.</text>
</comment>
<feature type="transmembrane region" description="Helical" evidence="9">
    <location>
        <begin position="143"/>
        <end position="165"/>
    </location>
</feature>
<keyword evidence="4" id="KW-1003">Cell membrane</keyword>
<evidence type="ECO:0000256" key="4">
    <source>
        <dbReference type="ARBA" id="ARBA00022475"/>
    </source>
</evidence>
<dbReference type="NCBIfam" id="TIGR00931">
    <property type="entry name" value="antiport_nhaC"/>
    <property type="match status" value="1"/>
</dbReference>
<feature type="transmembrane region" description="Helical" evidence="9">
    <location>
        <begin position="38"/>
        <end position="54"/>
    </location>
</feature>
<dbReference type="InterPro" id="IPR052180">
    <property type="entry name" value="NhaC_Na-H+_Antiporter"/>
</dbReference>
<dbReference type="PANTHER" id="PTHR33451:SF6">
    <property type="entry name" value="NA(+)_H(+) ANTIPORTER NHAC"/>
    <property type="match status" value="1"/>
</dbReference>
<keyword evidence="5 9" id="KW-0812">Transmembrane</keyword>
<dbReference type="Proteomes" id="UP001596142">
    <property type="component" value="Unassembled WGS sequence"/>
</dbReference>
<evidence type="ECO:0000256" key="7">
    <source>
        <dbReference type="ARBA" id="ARBA00023136"/>
    </source>
</evidence>
<feature type="transmembrane region" description="Helical" evidence="9">
    <location>
        <begin position="234"/>
        <end position="253"/>
    </location>
</feature>
<feature type="transmembrane region" description="Helical" evidence="9">
    <location>
        <begin position="259"/>
        <end position="276"/>
    </location>
</feature>
<evidence type="ECO:0000256" key="9">
    <source>
        <dbReference type="SAM" id="Phobius"/>
    </source>
</evidence>
<dbReference type="EMBL" id="JBHSOZ010000004">
    <property type="protein sequence ID" value="MFC5713172.1"/>
    <property type="molecule type" value="Genomic_DNA"/>
</dbReference>
<proteinExistence type="inferred from homology"/>
<evidence type="ECO:0000313" key="12">
    <source>
        <dbReference type="Proteomes" id="UP001596142"/>
    </source>
</evidence>
<evidence type="ECO:0000256" key="2">
    <source>
        <dbReference type="ARBA" id="ARBA00022448"/>
    </source>
</evidence>
<evidence type="ECO:0000256" key="1">
    <source>
        <dbReference type="ARBA" id="ARBA00004651"/>
    </source>
</evidence>
<keyword evidence="2" id="KW-0813">Transport</keyword>
<dbReference type="InterPro" id="IPR018461">
    <property type="entry name" value="Na/H_Antiport_NhaC-like_C"/>
</dbReference>
<dbReference type="Pfam" id="PF03553">
    <property type="entry name" value="Na_H_antiporter"/>
    <property type="match status" value="1"/>
</dbReference>
<dbReference type="InterPro" id="IPR004770">
    <property type="entry name" value="Na/H_antiport_NhaC"/>
</dbReference>
<feature type="domain" description="Na+/H+ antiporter NhaC-like C-terminal" evidence="10">
    <location>
        <begin position="162"/>
        <end position="454"/>
    </location>
</feature>
<feature type="transmembrane region" description="Helical" evidence="9">
    <location>
        <begin position="12"/>
        <end position="32"/>
    </location>
</feature>
<evidence type="ECO:0000313" key="11">
    <source>
        <dbReference type="EMBL" id="MFC5713172.1"/>
    </source>
</evidence>
<feature type="transmembrane region" description="Helical" evidence="9">
    <location>
        <begin position="400"/>
        <end position="420"/>
    </location>
</feature>
<accession>A0ABW0YP94</accession>
<keyword evidence="3" id="KW-0050">Antiport</keyword>
<evidence type="ECO:0000256" key="8">
    <source>
        <dbReference type="ARBA" id="ARBA00038435"/>
    </source>
</evidence>
<evidence type="ECO:0000259" key="10">
    <source>
        <dbReference type="Pfam" id="PF03553"/>
    </source>
</evidence>
<comment type="similarity">
    <text evidence="8">Belongs to the NhaC Na(+)/H(+) (TC 2.A.35) antiporter family.</text>
</comment>
<evidence type="ECO:0000256" key="6">
    <source>
        <dbReference type="ARBA" id="ARBA00022989"/>
    </source>
</evidence>
<evidence type="ECO:0000256" key="5">
    <source>
        <dbReference type="ARBA" id="ARBA00022692"/>
    </source>
</evidence>
<dbReference type="PANTHER" id="PTHR33451">
    <property type="entry name" value="MALATE-2H(+)/NA(+)-LACTATE ANTIPORTER"/>
    <property type="match status" value="1"/>
</dbReference>
<feature type="transmembrane region" description="Helical" evidence="9">
    <location>
        <begin position="432"/>
        <end position="452"/>
    </location>
</feature>
<feature type="transmembrane region" description="Helical" evidence="9">
    <location>
        <begin position="66"/>
        <end position="91"/>
    </location>
</feature>
<comment type="subcellular location">
    <subcellularLocation>
        <location evidence="1">Cell membrane</location>
        <topology evidence="1">Multi-pass membrane protein</topology>
    </subcellularLocation>
</comment>
<feature type="transmembrane region" description="Helical" evidence="9">
    <location>
        <begin position="194"/>
        <end position="213"/>
    </location>
</feature>
<feature type="transmembrane region" description="Helical" evidence="9">
    <location>
        <begin position="111"/>
        <end position="131"/>
    </location>
</feature>
<reference evidence="12" key="1">
    <citation type="journal article" date="2019" name="Int. J. Syst. Evol. Microbiol.">
        <title>The Global Catalogue of Microorganisms (GCM) 10K type strain sequencing project: providing services to taxonomists for standard genome sequencing and annotation.</title>
        <authorList>
            <consortium name="The Broad Institute Genomics Platform"/>
            <consortium name="The Broad Institute Genome Sequencing Center for Infectious Disease"/>
            <person name="Wu L."/>
            <person name="Ma J."/>
        </authorList>
    </citation>
    <scope>NUCLEOTIDE SEQUENCE [LARGE SCALE GENOMIC DNA]</scope>
    <source>
        <strain evidence="12">CECT 7184</strain>
    </source>
</reference>
<evidence type="ECO:0000256" key="3">
    <source>
        <dbReference type="ARBA" id="ARBA00022449"/>
    </source>
</evidence>
<name>A0ABW0YP94_9BACI</name>
<dbReference type="RefSeq" id="WP_385940716.1">
    <property type="nucleotide sequence ID" value="NZ_JBHSOZ010000004.1"/>
</dbReference>